<feature type="domain" description="Calcineurin-like phosphoesterase" evidence="4">
    <location>
        <begin position="244"/>
        <end position="403"/>
    </location>
</feature>
<proteinExistence type="predicted"/>
<protein>
    <recommendedName>
        <fullName evidence="4">Calcineurin-like phosphoesterase domain-containing protein</fullName>
    </recommendedName>
</protein>
<dbReference type="PANTHER" id="PTHR31302:SF31">
    <property type="entry name" value="PHOSPHODIESTERASE YAEI"/>
    <property type="match status" value="1"/>
</dbReference>
<dbReference type="InterPro" id="IPR004843">
    <property type="entry name" value="Calcineurin-like_PHP"/>
</dbReference>
<keyword evidence="1" id="KW-0479">Metal-binding</keyword>
<feature type="transmembrane region" description="Helical" evidence="3">
    <location>
        <begin position="57"/>
        <end position="84"/>
    </location>
</feature>
<dbReference type="PANTHER" id="PTHR31302">
    <property type="entry name" value="TRANSMEMBRANE PROTEIN WITH METALLOPHOSPHOESTERASE DOMAIN-RELATED"/>
    <property type="match status" value="1"/>
</dbReference>
<dbReference type="Pfam" id="PF00149">
    <property type="entry name" value="Metallophos"/>
    <property type="match status" value="1"/>
</dbReference>
<dbReference type="InterPro" id="IPR032690">
    <property type="entry name" value="CarS"/>
</dbReference>
<gene>
    <name evidence="5" type="ORF">EDC27_0058</name>
</gene>
<feature type="transmembrane region" description="Helical" evidence="3">
    <location>
        <begin position="133"/>
        <end position="152"/>
    </location>
</feature>
<keyword evidence="3" id="KW-0472">Membrane</keyword>
<dbReference type="InterPro" id="IPR029052">
    <property type="entry name" value="Metallo-depent_PP-like"/>
</dbReference>
<dbReference type="GO" id="GO:0016020">
    <property type="term" value="C:membrane"/>
    <property type="evidence" value="ECO:0007669"/>
    <property type="project" value="GOC"/>
</dbReference>
<dbReference type="SUPFAM" id="SSF56300">
    <property type="entry name" value="Metallo-dependent phosphatases"/>
    <property type="match status" value="1"/>
</dbReference>
<dbReference type="Pfam" id="PF01864">
    <property type="entry name" value="CarS-like"/>
    <property type="match status" value="1"/>
</dbReference>
<keyword evidence="3" id="KW-1133">Transmembrane helix</keyword>
<dbReference type="RefSeq" id="WP_123288628.1">
    <property type="nucleotide sequence ID" value="NZ_RJVA01000001.1"/>
</dbReference>
<evidence type="ECO:0000313" key="5">
    <source>
        <dbReference type="EMBL" id="ROR03524.1"/>
    </source>
</evidence>
<evidence type="ECO:0000256" key="1">
    <source>
        <dbReference type="ARBA" id="ARBA00022723"/>
    </source>
</evidence>
<keyword evidence="3" id="KW-0812">Transmembrane</keyword>
<name>A0A3N1VL57_9BACT</name>
<keyword evidence="6" id="KW-1185">Reference proteome</keyword>
<dbReference type="AlphaFoldDB" id="A0A3N1VL57"/>
<accession>A0A3N1VL57</accession>
<dbReference type="Proteomes" id="UP000276223">
    <property type="component" value="Unassembled WGS sequence"/>
</dbReference>
<organism evidence="5 6">
    <name type="scientific">Desulfosoma caldarium</name>
    <dbReference type="NCBI Taxonomy" id="610254"/>
    <lineage>
        <taxon>Bacteria</taxon>
        <taxon>Pseudomonadati</taxon>
        <taxon>Thermodesulfobacteriota</taxon>
        <taxon>Syntrophobacteria</taxon>
        <taxon>Syntrophobacterales</taxon>
        <taxon>Syntrophobacteraceae</taxon>
        <taxon>Desulfosoma</taxon>
    </lineage>
</organism>
<dbReference type="GO" id="GO:0046872">
    <property type="term" value="F:metal ion binding"/>
    <property type="evidence" value="ECO:0007669"/>
    <property type="project" value="UniProtKB-KW"/>
</dbReference>
<evidence type="ECO:0000256" key="3">
    <source>
        <dbReference type="SAM" id="Phobius"/>
    </source>
</evidence>
<reference evidence="5 6" key="1">
    <citation type="submission" date="2018-11" db="EMBL/GenBank/DDBJ databases">
        <title>Genomic Encyclopedia of Type Strains, Phase IV (KMG-IV): sequencing the most valuable type-strain genomes for metagenomic binning, comparative biology and taxonomic classification.</title>
        <authorList>
            <person name="Goeker M."/>
        </authorList>
    </citation>
    <scope>NUCLEOTIDE SEQUENCE [LARGE SCALE GENOMIC DNA]</scope>
    <source>
        <strain evidence="5 6">DSM 22027</strain>
    </source>
</reference>
<dbReference type="Gene3D" id="3.60.21.10">
    <property type="match status" value="1"/>
</dbReference>
<dbReference type="InterPro" id="IPR051158">
    <property type="entry name" value="Metallophosphoesterase_sf"/>
</dbReference>
<sequence length="474" mass="52521">MPMQNFLSALLLLWLVNFAPPLLAFLLDERWSTPLDRGHLFRDGKPLLGPHKTIRGVVGAVVTGCAVAPILGFPWLVGAAVAVLSMAGDLLSSFIKRRFDLPSGSAVPVLDQMFEGALPLFVLSFHVGTHPAVLLSLLVIFSVGAYAGSHFFKKILLQQPFEGYPRPVKTRIRFRELTSCQIRSAPWAHMFHFEDVVMYRMIMNTVFRWLGLLEPGRNNALNIQTRHLTLAFSHLPEAFDGYELLLITDLHLDGLDGLVERLQGLLANEPVDLCLLGGDYRMENYGPSDEAVRRLKRLVPHIRARDGVLAVLGNHDCPEMVTALKDDGVRFLVNEAHCLQRDLSRLCIVGVDDPHYFRADDLPEALSHVPSGAFVILLVHSPEIAHQAARYGVPLYLCGHTHAGQIQIPRIGPLFTHSRSSRSLVQGLWKYHGMIGYTSAGVGVSGTPVRFHTHGEIVRITLRKAFGPSNDTST</sequence>
<dbReference type="GO" id="GO:0008758">
    <property type="term" value="F:UDP-2,3-diacylglucosamine hydrolase activity"/>
    <property type="evidence" value="ECO:0007669"/>
    <property type="project" value="TreeGrafter"/>
</dbReference>
<evidence type="ECO:0000313" key="6">
    <source>
        <dbReference type="Proteomes" id="UP000276223"/>
    </source>
</evidence>
<comment type="caution">
    <text evidence="5">The sequence shown here is derived from an EMBL/GenBank/DDBJ whole genome shotgun (WGS) entry which is preliminary data.</text>
</comment>
<keyword evidence="2" id="KW-0378">Hydrolase</keyword>
<evidence type="ECO:0000259" key="4">
    <source>
        <dbReference type="Pfam" id="PF00149"/>
    </source>
</evidence>
<evidence type="ECO:0000256" key="2">
    <source>
        <dbReference type="ARBA" id="ARBA00022801"/>
    </source>
</evidence>
<dbReference type="EMBL" id="RJVA01000001">
    <property type="protein sequence ID" value="ROR03524.1"/>
    <property type="molecule type" value="Genomic_DNA"/>
</dbReference>
<dbReference type="GO" id="GO:0009245">
    <property type="term" value="P:lipid A biosynthetic process"/>
    <property type="evidence" value="ECO:0007669"/>
    <property type="project" value="TreeGrafter"/>
</dbReference>
<dbReference type="OrthoDB" id="9780884at2"/>